<accession>A0AAW4X1F6</accession>
<dbReference type="InterPro" id="IPR011697">
    <property type="entry name" value="Peptidase_C26"/>
</dbReference>
<dbReference type="Pfam" id="PF07722">
    <property type="entry name" value="Peptidase_C26"/>
    <property type="match status" value="1"/>
</dbReference>
<dbReference type="InterPro" id="IPR044668">
    <property type="entry name" value="PuuD-like"/>
</dbReference>
<keyword evidence="1" id="KW-0378">Hydrolase</keyword>
<dbReference type="Proteomes" id="UP001199296">
    <property type="component" value="Unassembled WGS sequence"/>
</dbReference>
<organism evidence="1 2">
    <name type="scientific">Halanaerobium polyolivorans</name>
    <dbReference type="NCBI Taxonomy" id="2886943"/>
    <lineage>
        <taxon>Bacteria</taxon>
        <taxon>Bacillati</taxon>
        <taxon>Bacillota</taxon>
        <taxon>Clostridia</taxon>
        <taxon>Halanaerobiales</taxon>
        <taxon>Halanaerobiaceae</taxon>
        <taxon>Halanaerobium</taxon>
    </lineage>
</organism>
<name>A0AAW4X1F6_9FIRM</name>
<dbReference type="EMBL" id="JAJFAT010000014">
    <property type="protein sequence ID" value="MCC3145653.1"/>
    <property type="molecule type" value="Genomic_DNA"/>
</dbReference>
<dbReference type="Gene3D" id="3.40.50.880">
    <property type="match status" value="1"/>
</dbReference>
<protein>
    <submittedName>
        <fullName evidence="1">Gamma-glutamyl-gamma-aminobutyrate hydrolase family protein</fullName>
    </submittedName>
</protein>
<dbReference type="InterPro" id="IPR029062">
    <property type="entry name" value="Class_I_gatase-like"/>
</dbReference>
<evidence type="ECO:0000313" key="2">
    <source>
        <dbReference type="Proteomes" id="UP001199296"/>
    </source>
</evidence>
<keyword evidence="2" id="KW-1185">Reference proteome</keyword>
<gene>
    <name evidence="1" type="ORF">LJ207_09985</name>
</gene>
<dbReference type="GO" id="GO:0033969">
    <property type="term" value="F:gamma-glutamyl-gamma-aminobutyrate hydrolase activity"/>
    <property type="evidence" value="ECO:0007669"/>
    <property type="project" value="TreeGrafter"/>
</dbReference>
<dbReference type="AlphaFoldDB" id="A0AAW4X1F6"/>
<dbReference type="PANTHER" id="PTHR43235:SF1">
    <property type="entry name" value="GLUTAMINE AMIDOTRANSFERASE PB2B2.05-RELATED"/>
    <property type="match status" value="1"/>
</dbReference>
<dbReference type="SUPFAM" id="SSF52317">
    <property type="entry name" value="Class I glutamine amidotransferase-like"/>
    <property type="match status" value="1"/>
</dbReference>
<dbReference type="PROSITE" id="PS51273">
    <property type="entry name" value="GATASE_TYPE_1"/>
    <property type="match status" value="1"/>
</dbReference>
<sequence>MKNLLISQRVLVNKHGLKIDSLEREYTLYFNKLGYNLIPISNFTDKLNLLKNSIEISGIVLSGGGSINPEYMLGDINKEEPEFNQEREFIENKLIEIGLDLDIPILGICRGMQHLNGYFGGKIVKNYDYKGKRIPGDDHFITIKNLDKLCFDKGVTEHKVNHYHNDVITLDILADNFDVFAADKGFNTVEGIINNEGNIMGLEWHPERFEISNELTDEIIIGFLGGNKN</sequence>
<dbReference type="RefSeq" id="WP_229346354.1">
    <property type="nucleotide sequence ID" value="NZ_JAJFAT010000014.1"/>
</dbReference>
<dbReference type="PANTHER" id="PTHR43235">
    <property type="entry name" value="GLUTAMINE AMIDOTRANSFERASE PB2B2.05-RELATED"/>
    <property type="match status" value="1"/>
</dbReference>
<comment type="caution">
    <text evidence="1">The sequence shown here is derived from an EMBL/GenBank/DDBJ whole genome shotgun (WGS) entry which is preliminary data.</text>
</comment>
<evidence type="ECO:0000313" key="1">
    <source>
        <dbReference type="EMBL" id="MCC3145653.1"/>
    </source>
</evidence>
<dbReference type="GO" id="GO:0006598">
    <property type="term" value="P:polyamine catabolic process"/>
    <property type="evidence" value="ECO:0007669"/>
    <property type="project" value="TreeGrafter"/>
</dbReference>
<reference evidence="1 2" key="1">
    <citation type="submission" date="2021-10" db="EMBL/GenBank/DDBJ databases">
        <authorList>
            <person name="Grouzdev D.S."/>
            <person name="Pantiukh K.S."/>
            <person name="Krutkina M.S."/>
        </authorList>
    </citation>
    <scope>NUCLEOTIDE SEQUENCE [LARGE SCALE GENOMIC DNA]</scope>
    <source>
        <strain evidence="1 2">Z-7514</strain>
    </source>
</reference>
<dbReference type="GO" id="GO:0005829">
    <property type="term" value="C:cytosol"/>
    <property type="evidence" value="ECO:0007669"/>
    <property type="project" value="TreeGrafter"/>
</dbReference>
<proteinExistence type="predicted"/>